<feature type="region of interest" description="Disordered" evidence="1">
    <location>
        <begin position="76"/>
        <end position="101"/>
    </location>
</feature>
<evidence type="ECO:0000256" key="1">
    <source>
        <dbReference type="SAM" id="MobiDB-lite"/>
    </source>
</evidence>
<gene>
    <name evidence="2" type="ORF">PGLA1383_LOCUS37437</name>
</gene>
<accession>A0A813G580</accession>
<evidence type="ECO:0000313" key="3">
    <source>
        <dbReference type="Proteomes" id="UP000654075"/>
    </source>
</evidence>
<reference evidence="2" key="1">
    <citation type="submission" date="2021-02" db="EMBL/GenBank/DDBJ databases">
        <authorList>
            <person name="Dougan E. K."/>
            <person name="Rhodes N."/>
            <person name="Thang M."/>
            <person name="Chan C."/>
        </authorList>
    </citation>
    <scope>NUCLEOTIDE SEQUENCE</scope>
</reference>
<keyword evidence="3" id="KW-1185">Reference proteome</keyword>
<comment type="caution">
    <text evidence="2">The sequence shown here is derived from an EMBL/GenBank/DDBJ whole genome shotgun (WGS) entry which is preliminary data.</text>
</comment>
<feature type="compositionally biased region" description="Basic and acidic residues" evidence="1">
    <location>
        <begin position="83"/>
        <end position="101"/>
    </location>
</feature>
<sequence length="101" mass="10519">MVLSPILAKATSVSRASFRCLVPVISGSTNQYGAANGCTPVDPLPVSSVCTSLCARILSFPVLVVLALDPGHAFPVDEPPDADAQHDAAELDHGDRADVHR</sequence>
<dbReference type="EMBL" id="CAJNNV010027242">
    <property type="protein sequence ID" value="CAE8619857.1"/>
    <property type="molecule type" value="Genomic_DNA"/>
</dbReference>
<evidence type="ECO:0000313" key="2">
    <source>
        <dbReference type="EMBL" id="CAE8619857.1"/>
    </source>
</evidence>
<dbReference type="Proteomes" id="UP000654075">
    <property type="component" value="Unassembled WGS sequence"/>
</dbReference>
<proteinExistence type="predicted"/>
<protein>
    <submittedName>
        <fullName evidence="2">Uncharacterized protein</fullName>
    </submittedName>
</protein>
<organism evidence="2 3">
    <name type="scientific">Polarella glacialis</name>
    <name type="common">Dinoflagellate</name>
    <dbReference type="NCBI Taxonomy" id="89957"/>
    <lineage>
        <taxon>Eukaryota</taxon>
        <taxon>Sar</taxon>
        <taxon>Alveolata</taxon>
        <taxon>Dinophyceae</taxon>
        <taxon>Suessiales</taxon>
        <taxon>Suessiaceae</taxon>
        <taxon>Polarella</taxon>
    </lineage>
</organism>
<dbReference type="AlphaFoldDB" id="A0A813G580"/>
<name>A0A813G580_POLGL</name>